<keyword evidence="1" id="KW-0812">Transmembrane</keyword>
<accession>A0A0E9TBX5</accession>
<dbReference type="AlphaFoldDB" id="A0A0E9TBX5"/>
<name>A0A0E9TBX5_ANGAN</name>
<reference evidence="2" key="2">
    <citation type="journal article" date="2015" name="Fish Shellfish Immunol.">
        <title>Early steps in the European eel (Anguilla anguilla)-Vibrio vulnificus interaction in the gills: Role of the RtxA13 toxin.</title>
        <authorList>
            <person name="Callol A."/>
            <person name="Pajuelo D."/>
            <person name="Ebbesson L."/>
            <person name="Teles M."/>
            <person name="MacKenzie S."/>
            <person name="Amaro C."/>
        </authorList>
    </citation>
    <scope>NUCLEOTIDE SEQUENCE</scope>
</reference>
<dbReference type="EMBL" id="GBXM01057363">
    <property type="protein sequence ID" value="JAH51214.1"/>
    <property type="molecule type" value="Transcribed_RNA"/>
</dbReference>
<evidence type="ECO:0000313" key="2">
    <source>
        <dbReference type="EMBL" id="JAH51214.1"/>
    </source>
</evidence>
<reference evidence="2" key="1">
    <citation type="submission" date="2014-11" db="EMBL/GenBank/DDBJ databases">
        <authorList>
            <person name="Amaro Gonzalez C."/>
        </authorList>
    </citation>
    <scope>NUCLEOTIDE SEQUENCE</scope>
</reference>
<sequence>MRIKMYRSKATGWPSVQFRNTGGGGLEGQPEGGGRLSCAKAARVRVSLFVFVVFWFIFPVIQPTPFHSLQ</sequence>
<evidence type="ECO:0000256" key="1">
    <source>
        <dbReference type="SAM" id="Phobius"/>
    </source>
</evidence>
<keyword evidence="1" id="KW-1133">Transmembrane helix</keyword>
<protein>
    <submittedName>
        <fullName evidence="2">Uncharacterized protein</fullName>
    </submittedName>
</protein>
<proteinExistence type="predicted"/>
<organism evidence="2">
    <name type="scientific">Anguilla anguilla</name>
    <name type="common">European freshwater eel</name>
    <name type="synonym">Muraena anguilla</name>
    <dbReference type="NCBI Taxonomy" id="7936"/>
    <lineage>
        <taxon>Eukaryota</taxon>
        <taxon>Metazoa</taxon>
        <taxon>Chordata</taxon>
        <taxon>Craniata</taxon>
        <taxon>Vertebrata</taxon>
        <taxon>Euteleostomi</taxon>
        <taxon>Actinopterygii</taxon>
        <taxon>Neopterygii</taxon>
        <taxon>Teleostei</taxon>
        <taxon>Anguilliformes</taxon>
        <taxon>Anguillidae</taxon>
        <taxon>Anguilla</taxon>
    </lineage>
</organism>
<feature type="transmembrane region" description="Helical" evidence="1">
    <location>
        <begin position="44"/>
        <end position="61"/>
    </location>
</feature>
<keyword evidence="1" id="KW-0472">Membrane</keyword>